<dbReference type="RefSeq" id="WP_036152470.1">
    <property type="nucleotide sequence ID" value="NZ_AVCX01000014.1"/>
</dbReference>
<dbReference type="eggNOG" id="COG3307">
    <property type="taxonomic scope" value="Bacteria"/>
</dbReference>
<feature type="transmembrane region" description="Helical" evidence="5">
    <location>
        <begin position="204"/>
        <end position="223"/>
    </location>
</feature>
<dbReference type="InterPro" id="IPR051533">
    <property type="entry name" value="WaaL-like"/>
</dbReference>
<reference evidence="7 8" key="1">
    <citation type="submission" date="2014-02" db="EMBL/GenBank/DDBJ databases">
        <title>Draft genome sequence of Lysinibacillus odysseyi NBRC 100172.</title>
        <authorList>
            <person name="Zhang F."/>
            <person name="Wang G."/>
            <person name="Zhang L."/>
        </authorList>
    </citation>
    <scope>NUCLEOTIDE SEQUENCE [LARGE SCALE GENOMIC DNA]</scope>
    <source>
        <strain evidence="7 8">NBRC 100172</strain>
    </source>
</reference>
<proteinExistence type="predicted"/>
<name>A0A0A3INZ3_9BACI</name>
<organism evidence="7 8">
    <name type="scientific">Lysinibacillus odysseyi 34hs-1 = NBRC 100172</name>
    <dbReference type="NCBI Taxonomy" id="1220589"/>
    <lineage>
        <taxon>Bacteria</taxon>
        <taxon>Bacillati</taxon>
        <taxon>Bacillota</taxon>
        <taxon>Bacilli</taxon>
        <taxon>Bacillales</taxon>
        <taxon>Bacillaceae</taxon>
        <taxon>Lysinibacillus</taxon>
    </lineage>
</organism>
<evidence type="ECO:0000256" key="2">
    <source>
        <dbReference type="ARBA" id="ARBA00022692"/>
    </source>
</evidence>
<dbReference type="AlphaFoldDB" id="A0A0A3INZ3"/>
<evidence type="ECO:0000256" key="4">
    <source>
        <dbReference type="ARBA" id="ARBA00023136"/>
    </source>
</evidence>
<keyword evidence="2 5" id="KW-0812">Transmembrane</keyword>
<protein>
    <recommendedName>
        <fullName evidence="6">O-antigen ligase-related domain-containing protein</fullName>
    </recommendedName>
</protein>
<feature type="transmembrane region" description="Helical" evidence="5">
    <location>
        <begin position="6"/>
        <end position="26"/>
    </location>
</feature>
<evidence type="ECO:0000259" key="6">
    <source>
        <dbReference type="Pfam" id="PF04932"/>
    </source>
</evidence>
<dbReference type="Pfam" id="PF04932">
    <property type="entry name" value="Wzy_C"/>
    <property type="match status" value="1"/>
</dbReference>
<feature type="transmembrane region" description="Helical" evidence="5">
    <location>
        <begin position="364"/>
        <end position="381"/>
    </location>
</feature>
<keyword evidence="3 5" id="KW-1133">Transmembrane helix</keyword>
<feature type="transmembrane region" description="Helical" evidence="5">
    <location>
        <begin position="127"/>
        <end position="146"/>
    </location>
</feature>
<evidence type="ECO:0000313" key="7">
    <source>
        <dbReference type="EMBL" id="KGR86509.1"/>
    </source>
</evidence>
<feature type="transmembrane region" description="Helical" evidence="5">
    <location>
        <begin position="74"/>
        <end position="90"/>
    </location>
</feature>
<dbReference type="OrthoDB" id="2803905at2"/>
<evidence type="ECO:0000256" key="3">
    <source>
        <dbReference type="ARBA" id="ARBA00022989"/>
    </source>
</evidence>
<keyword evidence="8" id="KW-1185">Reference proteome</keyword>
<feature type="transmembrane region" description="Helical" evidence="5">
    <location>
        <begin position="102"/>
        <end position="121"/>
    </location>
</feature>
<feature type="transmembrane region" description="Helical" evidence="5">
    <location>
        <begin position="280"/>
        <end position="297"/>
    </location>
</feature>
<dbReference type="Proteomes" id="UP000030437">
    <property type="component" value="Unassembled WGS sequence"/>
</dbReference>
<dbReference type="STRING" id="1220589.CD32_06355"/>
<feature type="transmembrane region" description="Helical" evidence="5">
    <location>
        <begin position="158"/>
        <end position="177"/>
    </location>
</feature>
<dbReference type="GO" id="GO:0016020">
    <property type="term" value="C:membrane"/>
    <property type="evidence" value="ECO:0007669"/>
    <property type="project" value="UniProtKB-SubCell"/>
</dbReference>
<gene>
    <name evidence="7" type="ORF">CD32_06355</name>
</gene>
<dbReference type="InterPro" id="IPR007016">
    <property type="entry name" value="O-antigen_ligase-rel_domated"/>
</dbReference>
<comment type="caution">
    <text evidence="7">The sequence shown here is derived from an EMBL/GenBank/DDBJ whole genome shotgun (WGS) entry which is preliminary data.</text>
</comment>
<feature type="transmembrane region" description="Helical" evidence="5">
    <location>
        <begin position="230"/>
        <end position="245"/>
    </location>
</feature>
<dbReference type="PANTHER" id="PTHR37422">
    <property type="entry name" value="TEICHURONIC ACID BIOSYNTHESIS PROTEIN TUAE"/>
    <property type="match status" value="1"/>
</dbReference>
<comment type="subcellular location">
    <subcellularLocation>
        <location evidence="1">Membrane</location>
        <topology evidence="1">Multi-pass membrane protein</topology>
    </subcellularLocation>
</comment>
<dbReference type="EMBL" id="JPVP01000051">
    <property type="protein sequence ID" value="KGR86509.1"/>
    <property type="molecule type" value="Genomic_DNA"/>
</dbReference>
<feature type="transmembrane region" description="Helical" evidence="5">
    <location>
        <begin position="38"/>
        <end position="62"/>
    </location>
</feature>
<feature type="domain" description="O-antigen ligase-related" evidence="6">
    <location>
        <begin position="236"/>
        <end position="376"/>
    </location>
</feature>
<evidence type="ECO:0000313" key="8">
    <source>
        <dbReference type="Proteomes" id="UP000030437"/>
    </source>
</evidence>
<evidence type="ECO:0000256" key="5">
    <source>
        <dbReference type="SAM" id="Phobius"/>
    </source>
</evidence>
<accession>A0A0A3INZ3</accession>
<dbReference type="PANTHER" id="PTHR37422:SF13">
    <property type="entry name" value="LIPOPOLYSACCHARIDE BIOSYNTHESIS PROTEIN PA4999-RELATED"/>
    <property type="match status" value="1"/>
</dbReference>
<sequence length="448" mass="50615">MNDKQKNRLVLIFCLLDVLIISIGHVMNSSAIVMGGIFIFFSLLLISRGAKFLALMLFYLPWSPIMKFNADGPTFYTIAFLLFFCCFLLTKELFERKAVLTLQNLLLVSIITIYTMIVKLVSGYDISLSYVVFLVMLVLIPTYFYLYRSQLSFGECIIFFSAGIMSASFSAKILMSYPHMLRYIEVSSWEAGGLTRLSGFYGDANYYAAHILTAICGLLILVFNKRYYERVLLFFFVITLVYLGFLSVSKMFLLLLGATAGVWLFFVFSQKGRALTKISVLLAFAVALVFISKSPFFEKLIQMYRVRFQVVSDISSFTTGRSDILQDYISYFTHHPIALLFGQGMTQVYTGGIMYAAHNTFVQIIYQLGIAGSIILALWMIQLLSSAGKPKIPHLSGGSRIGIILLAISCFGSWFALDILFADEFFLIPLLFLVGKDYVEKSAEQREL</sequence>
<keyword evidence="4 5" id="KW-0472">Membrane</keyword>
<feature type="transmembrane region" description="Helical" evidence="5">
    <location>
        <begin position="401"/>
        <end position="422"/>
    </location>
</feature>
<evidence type="ECO:0000256" key="1">
    <source>
        <dbReference type="ARBA" id="ARBA00004141"/>
    </source>
</evidence>